<comment type="caution">
    <text evidence="2">The sequence shown here is derived from an EMBL/GenBank/DDBJ whole genome shotgun (WGS) entry which is preliminary data.</text>
</comment>
<dbReference type="OMA" id="CEMWCIN"/>
<feature type="compositionally biased region" description="Basic and acidic residues" evidence="1">
    <location>
        <begin position="397"/>
        <end position="406"/>
    </location>
</feature>
<keyword evidence="3" id="KW-1185">Reference proteome</keyword>
<dbReference type="OrthoDB" id="3039988at2759"/>
<protein>
    <submittedName>
        <fullName evidence="2">Uncharacterized protein</fullName>
    </submittedName>
</protein>
<evidence type="ECO:0000256" key="1">
    <source>
        <dbReference type="SAM" id="MobiDB-lite"/>
    </source>
</evidence>
<organism evidence="2 3">
    <name type="scientific">Haemaphysalis longicornis</name>
    <name type="common">Bush tick</name>
    <dbReference type="NCBI Taxonomy" id="44386"/>
    <lineage>
        <taxon>Eukaryota</taxon>
        <taxon>Metazoa</taxon>
        <taxon>Ecdysozoa</taxon>
        <taxon>Arthropoda</taxon>
        <taxon>Chelicerata</taxon>
        <taxon>Arachnida</taxon>
        <taxon>Acari</taxon>
        <taxon>Parasitiformes</taxon>
        <taxon>Ixodida</taxon>
        <taxon>Ixodoidea</taxon>
        <taxon>Ixodidae</taxon>
        <taxon>Haemaphysalinae</taxon>
        <taxon>Haemaphysalis</taxon>
    </lineage>
</organism>
<sequence length="406" mass="45295">MKFTDHYNVANIAVGALAVSINQAADLTTKERADTFITVRKRQNLVALATYRASAARKLLAMTSLTLLGDLHTVTSYKAHDPANTRGVLHGVPSTYSREQIRASLSIPGHRILDFRRMGKTHSIIITIEGPRLPREAIFCSSVTRLYPPRISVRPCLHCLSLHHRSDVCPTRTEFVRCADCGTKFPPDQDPMDTPHDCEMWCINCHGNHSATNPSCQAWKAATEALRDRTLRIRNLHRDRLARPSLFRDAGGLPGLSPWDRYTPLDSCRSSSRRRQATLYTGLGEELRSRRSLHCRDQSRPERTQTPPESAPARLQSSHSFVGTTSQQGRITKAATSTASGQVVSGSVRNGILEVATSFALRWYKVALHSTILRAVQIQNPRSPVPCPQQKSSRPVHWVDRPSECE</sequence>
<proteinExistence type="predicted"/>
<accession>A0A9J6FBF5</accession>
<gene>
    <name evidence="2" type="ORF">HPB48_020311</name>
</gene>
<reference evidence="2 3" key="1">
    <citation type="journal article" date="2020" name="Cell">
        <title>Large-Scale Comparative Analyses of Tick Genomes Elucidate Their Genetic Diversity and Vector Capacities.</title>
        <authorList>
            <consortium name="Tick Genome and Microbiome Consortium (TIGMIC)"/>
            <person name="Jia N."/>
            <person name="Wang J."/>
            <person name="Shi W."/>
            <person name="Du L."/>
            <person name="Sun Y."/>
            <person name="Zhan W."/>
            <person name="Jiang J.F."/>
            <person name="Wang Q."/>
            <person name="Zhang B."/>
            <person name="Ji P."/>
            <person name="Bell-Sakyi L."/>
            <person name="Cui X.M."/>
            <person name="Yuan T.T."/>
            <person name="Jiang B.G."/>
            <person name="Yang W.F."/>
            <person name="Lam T.T."/>
            <person name="Chang Q.C."/>
            <person name="Ding S.J."/>
            <person name="Wang X.J."/>
            <person name="Zhu J.G."/>
            <person name="Ruan X.D."/>
            <person name="Zhao L."/>
            <person name="Wei J.T."/>
            <person name="Ye R.Z."/>
            <person name="Que T.C."/>
            <person name="Du C.H."/>
            <person name="Zhou Y.H."/>
            <person name="Cheng J.X."/>
            <person name="Dai P.F."/>
            <person name="Guo W.B."/>
            <person name="Han X.H."/>
            <person name="Huang E.J."/>
            <person name="Li L.F."/>
            <person name="Wei W."/>
            <person name="Gao Y.C."/>
            <person name="Liu J.Z."/>
            <person name="Shao H.Z."/>
            <person name="Wang X."/>
            <person name="Wang C.C."/>
            <person name="Yang T.C."/>
            <person name="Huo Q.B."/>
            <person name="Li W."/>
            <person name="Chen H.Y."/>
            <person name="Chen S.E."/>
            <person name="Zhou L.G."/>
            <person name="Ni X.B."/>
            <person name="Tian J.H."/>
            <person name="Sheng Y."/>
            <person name="Liu T."/>
            <person name="Pan Y.S."/>
            <person name="Xia L.Y."/>
            <person name="Li J."/>
            <person name="Zhao F."/>
            <person name="Cao W.C."/>
        </authorList>
    </citation>
    <scope>NUCLEOTIDE SEQUENCE [LARGE SCALE GENOMIC DNA]</scope>
    <source>
        <strain evidence="2">HaeL-2018</strain>
    </source>
</reference>
<evidence type="ECO:0000313" key="2">
    <source>
        <dbReference type="EMBL" id="KAH9359904.1"/>
    </source>
</evidence>
<feature type="region of interest" description="Disordered" evidence="1">
    <location>
        <begin position="289"/>
        <end position="329"/>
    </location>
</feature>
<dbReference type="EMBL" id="JABSTR010000001">
    <property type="protein sequence ID" value="KAH9359904.1"/>
    <property type="molecule type" value="Genomic_DNA"/>
</dbReference>
<feature type="compositionally biased region" description="Basic and acidic residues" evidence="1">
    <location>
        <begin position="289"/>
        <end position="303"/>
    </location>
</feature>
<dbReference type="Proteomes" id="UP000821853">
    <property type="component" value="Chromosome 1"/>
</dbReference>
<dbReference type="AlphaFoldDB" id="A0A9J6FBF5"/>
<name>A0A9J6FBF5_HAELO</name>
<evidence type="ECO:0000313" key="3">
    <source>
        <dbReference type="Proteomes" id="UP000821853"/>
    </source>
</evidence>
<feature type="region of interest" description="Disordered" evidence="1">
    <location>
        <begin position="381"/>
        <end position="406"/>
    </location>
</feature>
<dbReference type="VEuPathDB" id="VectorBase:HLOH_043976"/>
<feature type="compositionally biased region" description="Polar residues" evidence="1">
    <location>
        <begin position="315"/>
        <end position="329"/>
    </location>
</feature>